<dbReference type="CDD" id="cd01347">
    <property type="entry name" value="ligand_gated_channel"/>
    <property type="match status" value="1"/>
</dbReference>
<dbReference type="PANTHER" id="PTHR32552">
    <property type="entry name" value="FERRICHROME IRON RECEPTOR-RELATED"/>
    <property type="match status" value="1"/>
</dbReference>
<proteinExistence type="inferred from homology"/>
<dbReference type="Proteomes" id="UP000383122">
    <property type="component" value="Unassembled WGS sequence"/>
</dbReference>
<evidence type="ECO:0000256" key="1">
    <source>
        <dbReference type="ARBA" id="ARBA00004571"/>
    </source>
</evidence>
<keyword evidence="4" id="KW-0410">Iron transport</keyword>
<evidence type="ECO:0000313" key="18">
    <source>
        <dbReference type="Proteomes" id="UP000383122"/>
    </source>
</evidence>
<dbReference type="Pfam" id="PF07715">
    <property type="entry name" value="Plug"/>
    <property type="match status" value="1"/>
</dbReference>
<comment type="similarity">
    <text evidence="11 12">Belongs to the TonB-dependent receptor family.</text>
</comment>
<dbReference type="InterPro" id="IPR039426">
    <property type="entry name" value="TonB-dep_rcpt-like"/>
</dbReference>
<protein>
    <submittedName>
        <fullName evidence="17">Pesticin receptor</fullName>
    </submittedName>
</protein>
<keyword evidence="5 11" id="KW-0812">Transmembrane</keyword>
<dbReference type="GO" id="GO:0006826">
    <property type="term" value="P:iron ion transport"/>
    <property type="evidence" value="ECO:0007669"/>
    <property type="project" value="UniProtKB-KW"/>
</dbReference>
<evidence type="ECO:0000259" key="16">
    <source>
        <dbReference type="Pfam" id="PF07715"/>
    </source>
</evidence>
<feature type="region of interest" description="Disordered" evidence="13">
    <location>
        <begin position="47"/>
        <end position="68"/>
    </location>
</feature>
<keyword evidence="7" id="KW-0406">Ion transport</keyword>
<evidence type="ECO:0000256" key="2">
    <source>
        <dbReference type="ARBA" id="ARBA00022448"/>
    </source>
</evidence>
<reference evidence="17 18" key="1">
    <citation type="submission" date="2019-08" db="EMBL/GenBank/DDBJ databases">
        <authorList>
            <person name="Peeters C."/>
        </authorList>
    </citation>
    <scope>NUCLEOTIDE SEQUENCE [LARGE SCALE GENOMIC DNA]</scope>
    <source>
        <strain evidence="17 18">LMG 31117</strain>
    </source>
</reference>
<dbReference type="OrthoDB" id="8538693at2"/>
<sequence length="767" mass="81091">MRSKRRRVVPGSIFVRRTWVAASVMKLFFTAASASAQTAPVAQAAPAAPVQTNPSDEQGTKGAGGAVTLNSVEVTANRRREPAREVPMKVDSLSADALQKAGATKLSDYIATEPGVGFNSAGGPGQATISMRGVTAGKDVGPTVGVYVDDVPLGSNTVSGGGASLAFDMALLDLNHIELLFGPQGTLYGAGAMGGLLKYVTNQPDTESFSGNVGTTMSSTWHGGFNNTVNAVINLPIKTDVAALRIAAFNTHDAGYVDAVGTAGGSRINKNDTTGLRASLLVTPTSKLTFRLTATVQNINASGQNYVNYGMNGQPVYGRLTRRLDLAEPYHQSNQFFTANAEYDFGWARMNAISAYQSLRTVSNADFTSFYVPILAAGGINASTVGARSDVNTNKVTQEFRLTSPGNRTIEWVAGAYYDHERSSQQQVYNATLVGGFTPPPLENLGYSTTYQEIAGYGDITYNMTSRVALTAGVRIAHNSQDYQQNTSGLLVPVPFSAPGESSDTSKTYMFTASYKLTPTSNVYARAASGYRPGGPNSMAVSAVTGTLVSGSPTFKPDTLWNYELGYKADLFDKRLSVALSAYDIEWRNIQQYGAIDGVGQLVNAGNARIKGLELSGAVRATSALSFNASMAAIRAYLTDGSAEVGSRTGDLLPNTPKFAASIGATYRFQLAGNPASASISERFVGERHSSFSGSTGTPDFVLPSYAVTDLQLGVNLRYASLSFFVRNLFNRNGLLSANTNFVPLGGSALVSVIQPRTIGMQVSVPF</sequence>
<dbReference type="GO" id="GO:0009279">
    <property type="term" value="C:cell outer membrane"/>
    <property type="evidence" value="ECO:0007669"/>
    <property type="project" value="UniProtKB-SubCell"/>
</dbReference>
<dbReference type="EMBL" id="CABPSP010000006">
    <property type="protein sequence ID" value="VVE66853.1"/>
    <property type="molecule type" value="Genomic_DNA"/>
</dbReference>
<evidence type="ECO:0000313" key="17">
    <source>
        <dbReference type="EMBL" id="VVE66853.1"/>
    </source>
</evidence>
<comment type="subcellular location">
    <subcellularLocation>
        <location evidence="1 11">Cell outer membrane</location>
        <topology evidence="1 11">Multi-pass membrane protein</topology>
    </subcellularLocation>
</comment>
<dbReference type="SUPFAM" id="SSF56935">
    <property type="entry name" value="Porins"/>
    <property type="match status" value="1"/>
</dbReference>
<dbReference type="Pfam" id="PF00593">
    <property type="entry name" value="TonB_dep_Rec_b-barrel"/>
    <property type="match status" value="1"/>
</dbReference>
<keyword evidence="8 12" id="KW-0798">TonB box</keyword>
<keyword evidence="9 11" id="KW-0472">Membrane</keyword>
<keyword evidence="14" id="KW-0732">Signal</keyword>
<evidence type="ECO:0000256" key="6">
    <source>
        <dbReference type="ARBA" id="ARBA00023004"/>
    </source>
</evidence>
<organism evidence="17 18">
    <name type="scientific">Pandoraea anapnoica</name>
    <dbReference type="NCBI Taxonomy" id="2508301"/>
    <lineage>
        <taxon>Bacteria</taxon>
        <taxon>Pseudomonadati</taxon>
        <taxon>Pseudomonadota</taxon>
        <taxon>Betaproteobacteria</taxon>
        <taxon>Burkholderiales</taxon>
        <taxon>Burkholderiaceae</taxon>
        <taxon>Pandoraea</taxon>
    </lineage>
</organism>
<evidence type="ECO:0000256" key="10">
    <source>
        <dbReference type="ARBA" id="ARBA00023237"/>
    </source>
</evidence>
<evidence type="ECO:0000256" key="11">
    <source>
        <dbReference type="PROSITE-ProRule" id="PRU01360"/>
    </source>
</evidence>
<dbReference type="PROSITE" id="PS52016">
    <property type="entry name" value="TONB_DEPENDENT_REC_3"/>
    <property type="match status" value="1"/>
</dbReference>
<keyword evidence="6" id="KW-0408">Iron</keyword>
<evidence type="ECO:0000256" key="7">
    <source>
        <dbReference type="ARBA" id="ARBA00023065"/>
    </source>
</evidence>
<evidence type="ECO:0000259" key="15">
    <source>
        <dbReference type="Pfam" id="PF00593"/>
    </source>
</evidence>
<dbReference type="InterPro" id="IPR012910">
    <property type="entry name" value="Plug_dom"/>
</dbReference>
<evidence type="ECO:0000256" key="8">
    <source>
        <dbReference type="ARBA" id="ARBA00023077"/>
    </source>
</evidence>
<gene>
    <name evidence="17" type="primary">fyuA_1</name>
    <name evidence="17" type="ORF">PAN31117_02410</name>
</gene>
<evidence type="ECO:0000256" key="12">
    <source>
        <dbReference type="RuleBase" id="RU003357"/>
    </source>
</evidence>
<keyword evidence="18" id="KW-1185">Reference proteome</keyword>
<feature type="domain" description="TonB-dependent receptor plug" evidence="16">
    <location>
        <begin position="83"/>
        <end position="195"/>
    </location>
</feature>
<keyword evidence="3 11" id="KW-1134">Transmembrane beta strand</keyword>
<evidence type="ECO:0000256" key="9">
    <source>
        <dbReference type="ARBA" id="ARBA00023136"/>
    </source>
</evidence>
<keyword evidence="2 11" id="KW-0813">Transport</keyword>
<feature type="domain" description="TonB-dependent receptor-like beta-barrel" evidence="15">
    <location>
        <begin position="301"/>
        <end position="729"/>
    </location>
</feature>
<feature type="signal peptide" evidence="14">
    <location>
        <begin position="1"/>
        <end position="36"/>
    </location>
</feature>
<dbReference type="Gene3D" id="2.40.170.20">
    <property type="entry name" value="TonB-dependent receptor, beta-barrel domain"/>
    <property type="match status" value="1"/>
</dbReference>
<dbReference type="PANTHER" id="PTHR32552:SF81">
    <property type="entry name" value="TONB-DEPENDENT OUTER MEMBRANE RECEPTOR"/>
    <property type="match status" value="1"/>
</dbReference>
<dbReference type="RefSeq" id="WP_150738386.1">
    <property type="nucleotide sequence ID" value="NZ_CABPSP010000006.1"/>
</dbReference>
<dbReference type="InterPro" id="IPR036942">
    <property type="entry name" value="Beta-barrel_TonB_sf"/>
</dbReference>
<evidence type="ECO:0000256" key="4">
    <source>
        <dbReference type="ARBA" id="ARBA00022496"/>
    </source>
</evidence>
<dbReference type="InterPro" id="IPR000531">
    <property type="entry name" value="Beta-barrel_TonB"/>
</dbReference>
<evidence type="ECO:0000256" key="13">
    <source>
        <dbReference type="SAM" id="MobiDB-lite"/>
    </source>
</evidence>
<feature type="chain" id="PRO_5022863388" evidence="14">
    <location>
        <begin position="37"/>
        <end position="767"/>
    </location>
</feature>
<evidence type="ECO:0000256" key="14">
    <source>
        <dbReference type="SAM" id="SignalP"/>
    </source>
</evidence>
<name>A0A5E5A2Y7_9BURK</name>
<keyword evidence="10 11" id="KW-0998">Cell outer membrane</keyword>
<keyword evidence="17" id="KW-0675">Receptor</keyword>
<evidence type="ECO:0000256" key="3">
    <source>
        <dbReference type="ARBA" id="ARBA00022452"/>
    </source>
</evidence>
<accession>A0A5E5A2Y7</accession>
<evidence type="ECO:0000256" key="5">
    <source>
        <dbReference type="ARBA" id="ARBA00022692"/>
    </source>
</evidence>
<dbReference type="AlphaFoldDB" id="A0A5E5A2Y7"/>